<comment type="caution">
    <text evidence="4">The sequence shown here is derived from an EMBL/GenBank/DDBJ whole genome shotgun (WGS) entry which is preliminary data.</text>
</comment>
<dbReference type="Proteomes" id="UP000192257">
    <property type="component" value="Unassembled WGS sequence"/>
</dbReference>
<dbReference type="GO" id="GO:0008180">
    <property type="term" value="C:COP9 signalosome"/>
    <property type="evidence" value="ECO:0007669"/>
    <property type="project" value="UniProtKB-KW"/>
</dbReference>
<dbReference type="VEuPathDB" id="TriTrypDB:TM35_000054330"/>
<dbReference type="OrthoDB" id="10265275at2759"/>
<dbReference type="InterPro" id="IPR000717">
    <property type="entry name" value="PCI_dom"/>
</dbReference>
<dbReference type="InterPro" id="IPR045237">
    <property type="entry name" value="COPS7/eIF3m"/>
</dbReference>
<feature type="domain" description="PCI" evidence="3">
    <location>
        <begin position="82"/>
        <end position="172"/>
    </location>
</feature>
<dbReference type="PANTHER" id="PTHR15350:SF5">
    <property type="entry name" value="COP9 SIGNALOSOME COMPLEX SUBUNIT 7"/>
    <property type="match status" value="1"/>
</dbReference>
<name>A0A1X0P4H5_9TRYP</name>
<reference evidence="4 5" key="1">
    <citation type="submission" date="2017-03" db="EMBL/GenBank/DDBJ databases">
        <title>An alternative strategy for trypanosome survival in the mammalian bloodstream revealed through genome and transcriptome analysis of the ubiquitous bovine parasite Trypanosoma (Megatrypanum) theileri.</title>
        <authorList>
            <person name="Kelly S."/>
            <person name="Ivens A."/>
            <person name="Mott A."/>
            <person name="O'Neill E."/>
            <person name="Emms D."/>
            <person name="Macleod O."/>
            <person name="Voorheis P."/>
            <person name="Matthews J."/>
            <person name="Matthews K."/>
            <person name="Carrington M."/>
        </authorList>
    </citation>
    <scope>NUCLEOTIDE SEQUENCE [LARGE SCALE GENOMIC DNA]</scope>
    <source>
        <strain evidence="4">Edinburgh</strain>
    </source>
</reference>
<evidence type="ECO:0000313" key="5">
    <source>
        <dbReference type="Proteomes" id="UP000192257"/>
    </source>
</evidence>
<accession>A0A1X0P4H5</accession>
<protein>
    <submittedName>
        <fullName evidence="4">COP9 signalosome complex subunit 7, variant</fullName>
    </submittedName>
</protein>
<evidence type="ECO:0000259" key="3">
    <source>
        <dbReference type="SMART" id="SM00088"/>
    </source>
</evidence>
<dbReference type="EMBL" id="NBCO01000005">
    <property type="protein sequence ID" value="ORC91837.1"/>
    <property type="molecule type" value="Genomic_DNA"/>
</dbReference>
<dbReference type="STRING" id="67003.A0A1X0P4H5"/>
<dbReference type="RefSeq" id="XP_028885903.1">
    <property type="nucleotide sequence ID" value="XM_029023088.1"/>
</dbReference>
<keyword evidence="2" id="KW-0736">Signalosome</keyword>
<evidence type="ECO:0000256" key="2">
    <source>
        <dbReference type="ARBA" id="ARBA00022790"/>
    </source>
</evidence>
<dbReference type="Pfam" id="PF01399">
    <property type="entry name" value="PCI"/>
    <property type="match status" value="1"/>
</dbReference>
<dbReference type="AlphaFoldDB" id="A0A1X0P4H5"/>
<gene>
    <name evidence="4" type="ORF">TM35_000054330</name>
</gene>
<dbReference type="PANTHER" id="PTHR15350">
    <property type="entry name" value="COP9 SIGNALOSOME COMPLEX SUBUNIT 7/DENDRITIC CELL PROTEIN GA17"/>
    <property type="match status" value="1"/>
</dbReference>
<keyword evidence="5" id="KW-1185">Reference proteome</keyword>
<dbReference type="SMART" id="SM00088">
    <property type="entry name" value="PINT"/>
    <property type="match status" value="1"/>
</dbReference>
<dbReference type="GeneID" id="39982868"/>
<evidence type="ECO:0000256" key="1">
    <source>
        <dbReference type="ARBA" id="ARBA00008482"/>
    </source>
</evidence>
<comment type="similarity">
    <text evidence="1">Belongs to the CSN7/EIF3M family. CSN7 subfamily.</text>
</comment>
<sequence>MSTVQEYAHLITASSNNSDVAKLAEDALKAPHIFFFASLLRLPALQALRSDAAHAWIVQVMSVLCHGGVRELRQLPSEVLQHVTPQLHRKACKLSVLALCANGGPLRLCDVRDITAVATPGDAEALLVDMMSDGLLRGRIDQRGGVLVLQEFAARDVPREDVAMMRERLEKWCNNCDAQIALLKELMKE</sequence>
<organism evidence="4 5">
    <name type="scientific">Trypanosoma theileri</name>
    <dbReference type="NCBI Taxonomy" id="67003"/>
    <lineage>
        <taxon>Eukaryota</taxon>
        <taxon>Discoba</taxon>
        <taxon>Euglenozoa</taxon>
        <taxon>Kinetoplastea</taxon>
        <taxon>Metakinetoplastina</taxon>
        <taxon>Trypanosomatida</taxon>
        <taxon>Trypanosomatidae</taxon>
        <taxon>Trypanosoma</taxon>
    </lineage>
</organism>
<evidence type="ECO:0000313" key="4">
    <source>
        <dbReference type="EMBL" id="ORC91837.1"/>
    </source>
</evidence>
<proteinExistence type="inferred from homology"/>